<dbReference type="GO" id="GO:0016878">
    <property type="term" value="F:acid-thiol ligase activity"/>
    <property type="evidence" value="ECO:0007669"/>
    <property type="project" value="UniProtKB-ARBA"/>
</dbReference>
<dbReference type="Gene3D" id="3.40.50.12780">
    <property type="entry name" value="N-terminal domain of ligase-like"/>
    <property type="match status" value="1"/>
</dbReference>
<dbReference type="InterPro" id="IPR000873">
    <property type="entry name" value="AMP-dep_synth/lig_dom"/>
</dbReference>
<dbReference type="CDD" id="cd04433">
    <property type="entry name" value="AFD_class_I"/>
    <property type="match status" value="1"/>
</dbReference>
<name>A0A3N1KNY4_9PROT</name>
<dbReference type="Pfam" id="PF00501">
    <property type="entry name" value="AMP-binding"/>
    <property type="match status" value="1"/>
</dbReference>
<dbReference type="Proteomes" id="UP000278222">
    <property type="component" value="Unassembled WGS sequence"/>
</dbReference>
<comment type="caution">
    <text evidence="3">The sequence shown here is derived from an EMBL/GenBank/DDBJ whole genome shotgun (WGS) entry which is preliminary data.</text>
</comment>
<accession>A0A3N1KNY4</accession>
<dbReference type="InterPro" id="IPR042099">
    <property type="entry name" value="ANL_N_sf"/>
</dbReference>
<organism evidence="3 4">
    <name type="scientific">Stella humosa</name>
    <dbReference type="NCBI Taxonomy" id="94"/>
    <lineage>
        <taxon>Bacteria</taxon>
        <taxon>Pseudomonadati</taxon>
        <taxon>Pseudomonadota</taxon>
        <taxon>Alphaproteobacteria</taxon>
        <taxon>Rhodospirillales</taxon>
        <taxon>Stellaceae</taxon>
        <taxon>Stella</taxon>
    </lineage>
</organism>
<gene>
    <name evidence="3" type="ORF">EDC65_5392</name>
</gene>
<dbReference type="EMBL" id="RJKX01000019">
    <property type="protein sequence ID" value="ROP81057.1"/>
    <property type="molecule type" value="Genomic_DNA"/>
</dbReference>
<feature type="domain" description="AMP-binding enzyme C-terminal" evidence="2">
    <location>
        <begin position="403"/>
        <end position="475"/>
    </location>
</feature>
<evidence type="ECO:0000313" key="3">
    <source>
        <dbReference type="EMBL" id="ROP81057.1"/>
    </source>
</evidence>
<reference evidence="3 4" key="1">
    <citation type="submission" date="2018-11" db="EMBL/GenBank/DDBJ databases">
        <title>Genomic Encyclopedia of Type Strains, Phase IV (KMG-IV): sequencing the most valuable type-strain genomes for metagenomic binning, comparative biology and taxonomic classification.</title>
        <authorList>
            <person name="Goeker M."/>
        </authorList>
    </citation>
    <scope>NUCLEOTIDE SEQUENCE [LARGE SCALE GENOMIC DNA]</scope>
    <source>
        <strain evidence="3 4">DSM 5900</strain>
    </source>
</reference>
<sequence length="495" mass="52858">MTAAVEDGWLGYRVPEFARRKPDAPAIITPDETVPWGEFARRVLGAAADFHAQGVRPGTVAAILLRERPQDLVALFALQRLGAPTLCLDPAEPAAFSAAIAARAEARFLVADRDDPLPAGMTIIDMGAIRPQDAPILPPPPGLDMVSFISRSSGTTGGIPKLSTATFRLALERGRGMLERFPRGENDRYLKLTKISFAFGRNAATRALENGGAIIIPPPLRRATDLTDIVRRLGATWTVLTPVHLRDLARSGAPAPILPGVRILCSTAALSHAERQEIRERVSAGLHIGYGTNEVGGLTLAVPADLDERPASVGRALPGVDVEVVGPDGQAAPPELVGELRFRRPEFPREYVDPSPGASSRFAGGWYYPGDVGWLDADGYIYLKGRIDDVINVGGRKLYPADIEARLALHPAVADSAVVGLPVARRGMVAVAVVLLKQPCTPAELHAHCEAGLGPSRSPQEVLIAETLPRTALGKVDRWALAGVARMRLKDKGYG</sequence>
<dbReference type="Gene3D" id="3.30.300.30">
    <property type="match status" value="1"/>
</dbReference>
<proteinExistence type="predicted"/>
<dbReference type="Pfam" id="PF13193">
    <property type="entry name" value="AMP-binding_C"/>
    <property type="match status" value="1"/>
</dbReference>
<dbReference type="RefSeq" id="WP_123695546.1">
    <property type="nucleotide sequence ID" value="NZ_AP019700.1"/>
</dbReference>
<evidence type="ECO:0000259" key="1">
    <source>
        <dbReference type="Pfam" id="PF00501"/>
    </source>
</evidence>
<evidence type="ECO:0000259" key="2">
    <source>
        <dbReference type="Pfam" id="PF13193"/>
    </source>
</evidence>
<dbReference type="AlphaFoldDB" id="A0A3N1KNY4"/>
<dbReference type="SUPFAM" id="SSF56801">
    <property type="entry name" value="Acetyl-CoA synthetase-like"/>
    <property type="match status" value="1"/>
</dbReference>
<feature type="domain" description="AMP-dependent synthetase/ligase" evidence="1">
    <location>
        <begin position="16"/>
        <end position="351"/>
    </location>
</feature>
<dbReference type="OrthoDB" id="9770470at2"/>
<evidence type="ECO:0000313" key="4">
    <source>
        <dbReference type="Proteomes" id="UP000278222"/>
    </source>
</evidence>
<dbReference type="InterPro" id="IPR025110">
    <property type="entry name" value="AMP-bd_C"/>
</dbReference>
<dbReference type="PANTHER" id="PTHR43767">
    <property type="entry name" value="LONG-CHAIN-FATTY-ACID--COA LIGASE"/>
    <property type="match status" value="1"/>
</dbReference>
<dbReference type="InterPro" id="IPR050237">
    <property type="entry name" value="ATP-dep_AMP-bd_enzyme"/>
</dbReference>
<protein>
    <submittedName>
        <fullName evidence="3">Fatty-acyl-CoA synthase</fullName>
    </submittedName>
</protein>
<dbReference type="PANTHER" id="PTHR43767:SF1">
    <property type="entry name" value="NONRIBOSOMAL PEPTIDE SYNTHASE PES1 (EUROFUNG)-RELATED"/>
    <property type="match status" value="1"/>
</dbReference>
<dbReference type="InterPro" id="IPR045851">
    <property type="entry name" value="AMP-bd_C_sf"/>
</dbReference>
<keyword evidence="4" id="KW-1185">Reference proteome</keyword>